<keyword evidence="10" id="KW-1185">Reference proteome</keyword>
<dbReference type="Proteomes" id="UP000293154">
    <property type="component" value="Chromosome"/>
</dbReference>
<keyword evidence="5 7" id="KW-1133">Transmembrane helix</keyword>
<feature type="transmembrane region" description="Helical" evidence="7">
    <location>
        <begin position="205"/>
        <end position="227"/>
    </location>
</feature>
<feature type="transmembrane region" description="Helical" evidence="7">
    <location>
        <begin position="333"/>
        <end position="352"/>
    </location>
</feature>
<evidence type="ECO:0000256" key="2">
    <source>
        <dbReference type="ARBA" id="ARBA00008335"/>
    </source>
</evidence>
<feature type="transmembrane region" description="Helical" evidence="7">
    <location>
        <begin position="358"/>
        <end position="381"/>
    </location>
</feature>
<protein>
    <submittedName>
        <fullName evidence="9">MFS transporter</fullName>
    </submittedName>
</protein>
<accession>A0A411WLN9</accession>
<feature type="transmembrane region" description="Helical" evidence="7">
    <location>
        <begin position="132"/>
        <end position="151"/>
    </location>
</feature>
<evidence type="ECO:0000256" key="5">
    <source>
        <dbReference type="ARBA" id="ARBA00022989"/>
    </source>
</evidence>
<dbReference type="SUPFAM" id="SSF103473">
    <property type="entry name" value="MFS general substrate transporter"/>
    <property type="match status" value="1"/>
</dbReference>
<evidence type="ECO:0000256" key="3">
    <source>
        <dbReference type="ARBA" id="ARBA00022448"/>
    </source>
</evidence>
<comment type="similarity">
    <text evidence="2">Belongs to the major facilitator superfamily.</text>
</comment>
<dbReference type="GO" id="GO:0016020">
    <property type="term" value="C:membrane"/>
    <property type="evidence" value="ECO:0007669"/>
    <property type="project" value="TreeGrafter"/>
</dbReference>
<feature type="transmembrane region" description="Helical" evidence="7">
    <location>
        <begin position="163"/>
        <end position="184"/>
    </location>
</feature>
<reference evidence="9 10" key="1">
    <citation type="submission" date="2019-03" db="EMBL/GenBank/DDBJ databases">
        <title>Pragia sp. nov. isolated from the gut tract of Carduelis flavirostris.</title>
        <authorList>
            <person name="Ge Y."/>
        </authorList>
    </citation>
    <scope>NUCLEOTIDE SEQUENCE [LARGE SCALE GENOMIC DNA]</scope>
    <source>
        <strain evidence="9 10">CF-458</strain>
    </source>
</reference>
<evidence type="ECO:0000256" key="1">
    <source>
        <dbReference type="ARBA" id="ARBA00004127"/>
    </source>
</evidence>
<feature type="transmembrane region" description="Helical" evidence="7">
    <location>
        <begin position="247"/>
        <end position="266"/>
    </location>
</feature>
<gene>
    <name evidence="9" type="ORF">EKN56_12160</name>
</gene>
<dbReference type="OrthoDB" id="5858672at2"/>
<feature type="transmembrane region" description="Helical" evidence="7">
    <location>
        <begin position="278"/>
        <end position="295"/>
    </location>
</feature>
<dbReference type="InterPro" id="IPR051788">
    <property type="entry name" value="MFS_Transporter"/>
</dbReference>
<dbReference type="GO" id="GO:0022857">
    <property type="term" value="F:transmembrane transporter activity"/>
    <property type="evidence" value="ECO:0007669"/>
    <property type="project" value="InterPro"/>
</dbReference>
<dbReference type="PANTHER" id="PTHR23514">
    <property type="entry name" value="BYPASS OF STOP CODON PROTEIN 6"/>
    <property type="match status" value="1"/>
</dbReference>
<dbReference type="AlphaFoldDB" id="A0A411WLN9"/>
<comment type="subcellular location">
    <subcellularLocation>
        <location evidence="1">Endomembrane system</location>
        <topology evidence="1">Multi-pass membrane protein</topology>
    </subcellularLocation>
</comment>
<keyword evidence="4 7" id="KW-0812">Transmembrane</keyword>
<feature type="transmembrane region" description="Helical" evidence="7">
    <location>
        <begin position="301"/>
        <end position="321"/>
    </location>
</feature>
<feature type="domain" description="Major facilitator superfamily (MFS) profile" evidence="8">
    <location>
        <begin position="9"/>
        <end position="386"/>
    </location>
</feature>
<evidence type="ECO:0000256" key="6">
    <source>
        <dbReference type="ARBA" id="ARBA00023136"/>
    </source>
</evidence>
<feature type="transmembrane region" description="Helical" evidence="7">
    <location>
        <begin position="100"/>
        <end position="125"/>
    </location>
</feature>
<dbReference type="InterPro" id="IPR036259">
    <property type="entry name" value="MFS_trans_sf"/>
</dbReference>
<evidence type="ECO:0000313" key="9">
    <source>
        <dbReference type="EMBL" id="QBH97078.1"/>
    </source>
</evidence>
<dbReference type="PROSITE" id="PS50850">
    <property type="entry name" value="MFS"/>
    <property type="match status" value="1"/>
</dbReference>
<evidence type="ECO:0000259" key="8">
    <source>
        <dbReference type="PROSITE" id="PS50850"/>
    </source>
</evidence>
<evidence type="ECO:0000256" key="4">
    <source>
        <dbReference type="ARBA" id="ARBA00022692"/>
    </source>
</evidence>
<name>A0A411WLN9_9GAMM</name>
<dbReference type="Gene3D" id="1.20.1250.20">
    <property type="entry name" value="MFS general substrate transporter like domains"/>
    <property type="match status" value="2"/>
</dbReference>
<sequence length="389" mass="42779">MTNAQKWKVFFLLFTTMFLLGGIQNTKGIILEQVHHDIGLTMSQIGTLISTFQYGFLIASLLTGYFTDKKGLRFMMFIGASCMAIGLVGTSMAFTVMLFLGFYLVIGLGIGSMLVSIVTVIPTFYKERAGMMFNVANAMFGVGMIVTPLVLNMMFSHNISWRIFYIAVAVIVALILLVLTTLRLEKSGGMDMNVKDFMQLLTNPRLMLVIAYLLFYVAAEVAFLNFFPIFYSSLDIANATVAEKTATGAYVIASFAVLFTIGRFIGGFINMRLGERNTLILFSALSLITLIISRMMVYEWIYAFMAFGFAMSVLFPTASAIGTRMTDKSGSMLGLIYVASGLGGAFAGWLVGMLSDTYGIAFGFNTLIGFVCVFLVLSWFVREAPNTAK</sequence>
<dbReference type="KEGG" id="prag:EKN56_12160"/>
<dbReference type="PANTHER" id="PTHR23514:SF3">
    <property type="entry name" value="BYPASS OF STOP CODON PROTEIN 6"/>
    <property type="match status" value="1"/>
</dbReference>
<keyword evidence="3" id="KW-0813">Transport</keyword>
<dbReference type="GO" id="GO:0012505">
    <property type="term" value="C:endomembrane system"/>
    <property type="evidence" value="ECO:0007669"/>
    <property type="project" value="UniProtKB-SubCell"/>
</dbReference>
<dbReference type="RefSeq" id="WP_130592019.1">
    <property type="nucleotide sequence ID" value="NZ_CP034752.1"/>
</dbReference>
<keyword evidence="6 7" id="KW-0472">Membrane</keyword>
<feature type="transmembrane region" description="Helical" evidence="7">
    <location>
        <begin position="38"/>
        <end position="62"/>
    </location>
</feature>
<feature type="transmembrane region" description="Helical" evidence="7">
    <location>
        <begin position="74"/>
        <end position="94"/>
    </location>
</feature>
<dbReference type="InterPro" id="IPR011701">
    <property type="entry name" value="MFS"/>
</dbReference>
<dbReference type="InterPro" id="IPR020846">
    <property type="entry name" value="MFS_dom"/>
</dbReference>
<proteinExistence type="inferred from homology"/>
<organism evidence="9 10">
    <name type="scientific">Limnobaculum zhutongyuii</name>
    <dbReference type="NCBI Taxonomy" id="2498113"/>
    <lineage>
        <taxon>Bacteria</taxon>
        <taxon>Pseudomonadati</taxon>
        <taxon>Pseudomonadota</taxon>
        <taxon>Gammaproteobacteria</taxon>
        <taxon>Enterobacterales</taxon>
        <taxon>Budviciaceae</taxon>
        <taxon>Limnobaculum</taxon>
    </lineage>
</organism>
<dbReference type="Pfam" id="PF07690">
    <property type="entry name" value="MFS_1"/>
    <property type="match status" value="1"/>
</dbReference>
<dbReference type="EMBL" id="CP034752">
    <property type="protein sequence ID" value="QBH97078.1"/>
    <property type="molecule type" value="Genomic_DNA"/>
</dbReference>
<evidence type="ECO:0000313" key="10">
    <source>
        <dbReference type="Proteomes" id="UP000293154"/>
    </source>
</evidence>
<evidence type="ECO:0000256" key="7">
    <source>
        <dbReference type="SAM" id="Phobius"/>
    </source>
</evidence>